<sequence>MKVRSLSLAGALLGALALGGCKVGPNYKVPSMPAPPAYTDDGHNGDWSSAKPADGTDRGMWWAVYQDNELNSLEQRCATANQNIAAALQAYDQAHDLVRENRSSLYPTVSVGAGASRNRISNNAPLRPVNTAATYWDFLIPLSISWEPDLWGGIRRQIESSAANAQATSADLANTQLSLQGLLAVTFFQIRGLDLQLQLLRSTIDAYTEALQLTEDRLKGGLSSDSDVQQAKAQLEETRAQLIDIGVQREQFEHAIAVLIGEPATGFHIAERPIIGDPPAIPTGVPSELLQRRPDIAAAERRVASANALIGVAKSAYYPTIFLGAGGGVQSSTISKLFNSDSTQWNAGPSANEILFDAGRRRAQMDLAIAQREQATALYREQVLSAFRDVEDQLSALRVLEQEASVQARAVDAAKKSTELSTLRYKRGLAPYLEVLTNQTIELTDERAAASLVSRRIVASTQLQMALGGGWNSAQLPVN</sequence>
<dbReference type="AlphaFoldDB" id="A0A7Y9NQ26"/>
<organism evidence="3 4">
    <name type="scientific">Tunturiibacter lichenicola</name>
    <dbReference type="NCBI Taxonomy" id="2051959"/>
    <lineage>
        <taxon>Bacteria</taxon>
        <taxon>Pseudomonadati</taxon>
        <taxon>Acidobacteriota</taxon>
        <taxon>Terriglobia</taxon>
        <taxon>Terriglobales</taxon>
        <taxon>Acidobacteriaceae</taxon>
        <taxon>Tunturiibacter</taxon>
    </lineage>
</organism>
<keyword evidence="2" id="KW-1134">Transmembrane beta strand</keyword>
<dbReference type="GO" id="GO:0015562">
    <property type="term" value="F:efflux transmembrane transporter activity"/>
    <property type="evidence" value="ECO:0007669"/>
    <property type="project" value="InterPro"/>
</dbReference>
<dbReference type="EMBL" id="JACCCV010000002">
    <property type="protein sequence ID" value="NYF53421.1"/>
    <property type="molecule type" value="Genomic_DNA"/>
</dbReference>
<comment type="similarity">
    <text evidence="1 2">Belongs to the outer membrane factor (OMF) (TC 1.B.17) family.</text>
</comment>
<reference evidence="3 4" key="1">
    <citation type="submission" date="2020-07" db="EMBL/GenBank/DDBJ databases">
        <title>Genomic Encyclopedia of Type Strains, Phase IV (KMG-V): Genome sequencing to study the core and pangenomes of soil and plant-associated prokaryotes.</title>
        <authorList>
            <person name="Whitman W."/>
        </authorList>
    </citation>
    <scope>NUCLEOTIDE SEQUENCE [LARGE SCALE GENOMIC DNA]</scope>
    <source>
        <strain evidence="3 4">M8UP30</strain>
    </source>
</reference>
<keyword evidence="2" id="KW-0564">Palmitate</keyword>
<feature type="chain" id="PRO_5031602136" evidence="2">
    <location>
        <begin position="20"/>
        <end position="479"/>
    </location>
</feature>
<dbReference type="GO" id="GO:0005886">
    <property type="term" value="C:plasma membrane"/>
    <property type="evidence" value="ECO:0007669"/>
    <property type="project" value="UniProtKB-SubCell"/>
</dbReference>
<dbReference type="Pfam" id="PF02321">
    <property type="entry name" value="OEP"/>
    <property type="match status" value="2"/>
</dbReference>
<comment type="subcellular location">
    <subcellularLocation>
        <location evidence="2">Cell membrane</location>
        <topology evidence="2">Lipid-anchor</topology>
    </subcellularLocation>
</comment>
<keyword evidence="2" id="KW-0472">Membrane</keyword>
<proteinExistence type="inferred from homology"/>
<protein>
    <submittedName>
        <fullName evidence="3">NodT family efflux transporter outer membrane factor (OMF) lipoprotein</fullName>
    </submittedName>
</protein>
<evidence type="ECO:0000256" key="2">
    <source>
        <dbReference type="RuleBase" id="RU362097"/>
    </source>
</evidence>
<dbReference type="PROSITE" id="PS51257">
    <property type="entry name" value="PROKAR_LIPOPROTEIN"/>
    <property type="match status" value="1"/>
</dbReference>
<keyword evidence="2" id="KW-0812">Transmembrane</keyword>
<dbReference type="InterPro" id="IPR010131">
    <property type="entry name" value="MdtP/NodT-like"/>
</dbReference>
<gene>
    <name evidence="3" type="ORF">HDF12_003820</name>
</gene>
<dbReference type="Gene3D" id="2.20.200.10">
    <property type="entry name" value="Outer membrane efflux proteins (OEP)"/>
    <property type="match status" value="1"/>
</dbReference>
<dbReference type="InterPro" id="IPR003423">
    <property type="entry name" value="OMP_efflux"/>
</dbReference>
<evidence type="ECO:0000313" key="3">
    <source>
        <dbReference type="EMBL" id="NYF53421.1"/>
    </source>
</evidence>
<dbReference type="Proteomes" id="UP000534186">
    <property type="component" value="Unassembled WGS sequence"/>
</dbReference>
<accession>A0A7Y9NQ26</accession>
<keyword evidence="2 3" id="KW-0449">Lipoprotein</keyword>
<evidence type="ECO:0000313" key="4">
    <source>
        <dbReference type="Proteomes" id="UP000534186"/>
    </source>
</evidence>
<dbReference type="SUPFAM" id="SSF56954">
    <property type="entry name" value="Outer membrane efflux proteins (OEP)"/>
    <property type="match status" value="1"/>
</dbReference>
<dbReference type="NCBIfam" id="TIGR01845">
    <property type="entry name" value="outer_NodT"/>
    <property type="match status" value="1"/>
</dbReference>
<comment type="caution">
    <text evidence="3">The sequence shown here is derived from an EMBL/GenBank/DDBJ whole genome shotgun (WGS) entry which is preliminary data.</text>
</comment>
<keyword evidence="2" id="KW-0732">Signal</keyword>
<dbReference type="PANTHER" id="PTHR30203">
    <property type="entry name" value="OUTER MEMBRANE CATION EFFLUX PROTEIN"/>
    <property type="match status" value="1"/>
</dbReference>
<dbReference type="PANTHER" id="PTHR30203:SF33">
    <property type="entry name" value="BLR4455 PROTEIN"/>
    <property type="match status" value="1"/>
</dbReference>
<evidence type="ECO:0000256" key="1">
    <source>
        <dbReference type="ARBA" id="ARBA00007613"/>
    </source>
</evidence>
<feature type="signal peptide" evidence="2">
    <location>
        <begin position="1"/>
        <end position="19"/>
    </location>
</feature>
<name>A0A7Y9NQ26_9BACT</name>
<dbReference type="Gene3D" id="1.20.1600.10">
    <property type="entry name" value="Outer membrane efflux proteins (OEP)"/>
    <property type="match status" value="1"/>
</dbReference>